<evidence type="ECO:0000256" key="3">
    <source>
        <dbReference type="ARBA" id="ARBA00022452"/>
    </source>
</evidence>
<dbReference type="EMBL" id="LWCR01000012">
    <property type="protein sequence ID" value="OAN29846.1"/>
    <property type="molecule type" value="Genomic_DNA"/>
</dbReference>
<sequence length="222" mass="24493">MSCYLIGNEDLDAEVSVNKELGLQFQRDGWAVGITYFRNDYRNKIVASNTVFATTSSGADVLQWTNAERAVVEGLEGNLTIPLAARLTWTSNLTWMLQSEDKETGDPLSLIPRYTLNSMLDWQVTDKLSTQLNLTSYGRQKPPSRPALRLEAANGVNDDELGSYSLVGLNLGYQVNANLRLGAGVDNLFDKRLFREGNTSDAGAATYNEPGRTFYTSLSASF</sequence>
<reference evidence="11 12" key="1">
    <citation type="submission" date="2016-04" db="EMBL/GenBank/DDBJ databases">
        <title>Draft Genome Sequences of Staphylococcus capitis Strain H36, S. capitis Strain H65, S. cohnii Strain H62, S. hominis Strain H69, Mycobacterium iranicum Strain H39, Plantibacter sp. Strain H53, Pseudomonas oryzihabitans Strain H72, and Microbacterium sp. Strain H83, isolated from residential settings.</title>
        <authorList>
            <person name="Lymperopoulou D."/>
            <person name="Adams R.I."/>
            <person name="Lindow S."/>
            <person name="Coil D.A."/>
            <person name="Jospin G."/>
            <person name="Eisen J.A."/>
        </authorList>
    </citation>
    <scope>NUCLEOTIDE SEQUENCE [LARGE SCALE GENOMIC DNA]</scope>
    <source>
        <strain evidence="11 12">H72</strain>
    </source>
</reference>
<dbReference type="InterPro" id="IPR036942">
    <property type="entry name" value="Beta-barrel_TonB_sf"/>
</dbReference>
<dbReference type="Pfam" id="PF00593">
    <property type="entry name" value="TonB_dep_Rec_b-barrel"/>
    <property type="match status" value="1"/>
</dbReference>
<dbReference type="PROSITE" id="PS52016">
    <property type="entry name" value="TONB_DEPENDENT_REC_3"/>
    <property type="match status" value="1"/>
</dbReference>
<dbReference type="GO" id="GO:0044718">
    <property type="term" value="P:siderophore transmembrane transport"/>
    <property type="evidence" value="ECO:0007669"/>
    <property type="project" value="TreeGrafter"/>
</dbReference>
<evidence type="ECO:0000259" key="10">
    <source>
        <dbReference type="Pfam" id="PF00593"/>
    </source>
</evidence>
<dbReference type="InterPro" id="IPR000531">
    <property type="entry name" value="Beta-barrel_TonB"/>
</dbReference>
<dbReference type="SUPFAM" id="SSF56935">
    <property type="entry name" value="Porins"/>
    <property type="match status" value="1"/>
</dbReference>
<dbReference type="Gene3D" id="2.40.170.20">
    <property type="entry name" value="TonB-dependent receptor, beta-barrel domain"/>
    <property type="match status" value="1"/>
</dbReference>
<dbReference type="GO" id="GO:0009279">
    <property type="term" value="C:cell outer membrane"/>
    <property type="evidence" value="ECO:0007669"/>
    <property type="project" value="UniProtKB-SubCell"/>
</dbReference>
<dbReference type="AlphaFoldDB" id="A0A178LGK0"/>
<protein>
    <recommendedName>
        <fullName evidence="10">TonB-dependent receptor-like beta-barrel domain-containing protein</fullName>
    </recommendedName>
</protein>
<dbReference type="InterPro" id="IPR039426">
    <property type="entry name" value="TonB-dep_rcpt-like"/>
</dbReference>
<evidence type="ECO:0000256" key="4">
    <source>
        <dbReference type="ARBA" id="ARBA00022692"/>
    </source>
</evidence>
<evidence type="ECO:0000256" key="9">
    <source>
        <dbReference type="PROSITE-ProRule" id="PRU10144"/>
    </source>
</evidence>
<dbReference type="GO" id="GO:0015344">
    <property type="term" value="F:siderophore uptake transmembrane transporter activity"/>
    <property type="evidence" value="ECO:0007669"/>
    <property type="project" value="TreeGrafter"/>
</dbReference>
<evidence type="ECO:0000256" key="5">
    <source>
        <dbReference type="ARBA" id="ARBA00023077"/>
    </source>
</evidence>
<evidence type="ECO:0000256" key="1">
    <source>
        <dbReference type="ARBA" id="ARBA00004571"/>
    </source>
</evidence>
<feature type="short sequence motif" description="TonB C-terminal box" evidence="9">
    <location>
        <begin position="205"/>
        <end position="222"/>
    </location>
</feature>
<dbReference type="PROSITE" id="PS01156">
    <property type="entry name" value="TONB_DEPENDENT_REC_2"/>
    <property type="match status" value="1"/>
</dbReference>
<keyword evidence="2 8" id="KW-0813">Transport</keyword>
<comment type="subcellular location">
    <subcellularLocation>
        <location evidence="1 8">Cell outer membrane</location>
        <topology evidence="1 8">Multi-pass membrane protein</topology>
    </subcellularLocation>
</comment>
<feature type="domain" description="TonB-dependent receptor-like beta-barrel" evidence="10">
    <location>
        <begin position="4"/>
        <end position="188"/>
    </location>
</feature>
<evidence type="ECO:0000256" key="2">
    <source>
        <dbReference type="ARBA" id="ARBA00022448"/>
    </source>
</evidence>
<keyword evidence="5" id="KW-0798">TonB box</keyword>
<comment type="caution">
    <text evidence="11">The sequence shown here is derived from an EMBL/GenBank/DDBJ whole genome shotgun (WGS) entry which is preliminary data.</text>
</comment>
<accession>A0A178LGK0</accession>
<proteinExistence type="inferred from homology"/>
<evidence type="ECO:0000256" key="8">
    <source>
        <dbReference type="PROSITE-ProRule" id="PRU01360"/>
    </source>
</evidence>
<dbReference type="PANTHER" id="PTHR30069">
    <property type="entry name" value="TONB-DEPENDENT OUTER MEMBRANE RECEPTOR"/>
    <property type="match status" value="1"/>
</dbReference>
<name>A0A178LGK0_9PSED</name>
<evidence type="ECO:0000256" key="6">
    <source>
        <dbReference type="ARBA" id="ARBA00023136"/>
    </source>
</evidence>
<comment type="similarity">
    <text evidence="8">Belongs to the TonB-dependent receptor family.</text>
</comment>
<keyword evidence="4 8" id="KW-0812">Transmembrane</keyword>
<gene>
    <name evidence="11" type="ORF">A4V15_02585</name>
</gene>
<dbReference type="Proteomes" id="UP000078356">
    <property type="component" value="Unassembled WGS sequence"/>
</dbReference>
<evidence type="ECO:0000313" key="12">
    <source>
        <dbReference type="Proteomes" id="UP000078356"/>
    </source>
</evidence>
<dbReference type="InterPro" id="IPR010917">
    <property type="entry name" value="TonB_rcpt_CS"/>
</dbReference>
<keyword evidence="7 8" id="KW-0998">Cell outer membrane</keyword>
<keyword evidence="6 8" id="KW-0472">Membrane</keyword>
<dbReference type="PANTHER" id="PTHR30069:SF8">
    <property type="entry name" value="TONB-DEPENDENT SIDEROPHORE RECEPTOR PROTEIN"/>
    <property type="match status" value="1"/>
</dbReference>
<evidence type="ECO:0000256" key="7">
    <source>
        <dbReference type="ARBA" id="ARBA00023237"/>
    </source>
</evidence>
<evidence type="ECO:0000313" key="11">
    <source>
        <dbReference type="EMBL" id="OAN29846.1"/>
    </source>
</evidence>
<organism evidence="11 12">
    <name type="scientific">Pseudomonas oryzihabitans</name>
    <dbReference type="NCBI Taxonomy" id="47885"/>
    <lineage>
        <taxon>Bacteria</taxon>
        <taxon>Pseudomonadati</taxon>
        <taxon>Pseudomonadota</taxon>
        <taxon>Gammaproteobacteria</taxon>
        <taxon>Pseudomonadales</taxon>
        <taxon>Pseudomonadaceae</taxon>
        <taxon>Pseudomonas</taxon>
    </lineage>
</organism>
<keyword evidence="3 8" id="KW-1134">Transmembrane beta strand</keyword>